<dbReference type="Gene3D" id="2.10.260.10">
    <property type="match status" value="1"/>
</dbReference>
<accession>A0A7W1XQ65</accession>
<evidence type="ECO:0000313" key="9">
    <source>
        <dbReference type="EMBL" id="MBA4601254.1"/>
    </source>
</evidence>
<dbReference type="EMBL" id="JACEOL010000007">
    <property type="protein sequence ID" value="MBA4601254.1"/>
    <property type="molecule type" value="Genomic_DNA"/>
</dbReference>
<dbReference type="InterPro" id="IPR037914">
    <property type="entry name" value="SpoVT-AbrB_sf"/>
</dbReference>
<protein>
    <submittedName>
        <fullName evidence="9">Stage V sporulation protein T</fullName>
    </submittedName>
</protein>
<evidence type="ECO:0000256" key="6">
    <source>
        <dbReference type="ARBA" id="ARBA00023163"/>
    </source>
</evidence>
<keyword evidence="3" id="KW-0805">Transcription regulation</keyword>
<name>A0A7W1XQ65_9BACL</name>
<keyword evidence="10" id="KW-1185">Reference proteome</keyword>
<feature type="domain" description="SpoVT-AbrB" evidence="8">
    <location>
        <begin position="5"/>
        <end position="51"/>
    </location>
</feature>
<dbReference type="GO" id="GO:0042802">
    <property type="term" value="F:identical protein binding"/>
    <property type="evidence" value="ECO:0007669"/>
    <property type="project" value="UniProtKB-ARBA"/>
</dbReference>
<dbReference type="FunFam" id="2.10.260.10:FF:000001">
    <property type="entry name" value="Stage V sporulation protein T"/>
    <property type="match status" value="1"/>
</dbReference>
<dbReference type="InterPro" id="IPR014213">
    <property type="entry name" value="SpoVT"/>
</dbReference>
<evidence type="ECO:0000256" key="4">
    <source>
        <dbReference type="ARBA" id="ARBA00023125"/>
    </source>
</evidence>
<dbReference type="GO" id="GO:0030435">
    <property type="term" value="P:sporulation resulting in formation of a cellular spore"/>
    <property type="evidence" value="ECO:0007669"/>
    <property type="project" value="UniProtKB-KW"/>
</dbReference>
<dbReference type="InterPro" id="IPR029016">
    <property type="entry name" value="GAF-like_dom_sf"/>
</dbReference>
<dbReference type="Proteomes" id="UP000538292">
    <property type="component" value="Unassembled WGS sequence"/>
</dbReference>
<dbReference type="SUPFAM" id="SSF55781">
    <property type="entry name" value="GAF domain-like"/>
    <property type="match status" value="1"/>
</dbReference>
<dbReference type="SMART" id="SM00966">
    <property type="entry name" value="SpoVT_AbrB"/>
    <property type="match status" value="1"/>
</dbReference>
<keyword evidence="5" id="KW-0010">Activator</keyword>
<evidence type="ECO:0000259" key="8">
    <source>
        <dbReference type="PROSITE" id="PS51740"/>
    </source>
</evidence>
<evidence type="ECO:0000256" key="5">
    <source>
        <dbReference type="ARBA" id="ARBA00023159"/>
    </source>
</evidence>
<dbReference type="InterPro" id="IPR052731">
    <property type="entry name" value="B_subtilis_Trans_State_Reg"/>
</dbReference>
<evidence type="ECO:0000313" key="10">
    <source>
        <dbReference type="Proteomes" id="UP000538292"/>
    </source>
</evidence>
<gene>
    <name evidence="9" type="primary">spoVT</name>
    <name evidence="9" type="ORF">H2C83_02705</name>
</gene>
<evidence type="ECO:0000256" key="1">
    <source>
        <dbReference type="ARBA" id="ARBA00022491"/>
    </source>
</evidence>
<dbReference type="RefSeq" id="WP_181737540.1">
    <property type="nucleotide sequence ID" value="NZ_JACEOL010000007.1"/>
</dbReference>
<keyword evidence="1" id="KW-0678">Repressor</keyword>
<evidence type="ECO:0000256" key="3">
    <source>
        <dbReference type="ARBA" id="ARBA00023015"/>
    </source>
</evidence>
<dbReference type="NCBIfam" id="TIGR02851">
    <property type="entry name" value="spore_V_T"/>
    <property type="match status" value="1"/>
</dbReference>
<evidence type="ECO:0000256" key="2">
    <source>
        <dbReference type="ARBA" id="ARBA00022969"/>
    </source>
</evidence>
<organism evidence="9 10">
    <name type="scientific">Thermoactinomyces mirandus</name>
    <dbReference type="NCBI Taxonomy" id="2756294"/>
    <lineage>
        <taxon>Bacteria</taxon>
        <taxon>Bacillati</taxon>
        <taxon>Bacillota</taxon>
        <taxon>Bacilli</taxon>
        <taxon>Bacillales</taxon>
        <taxon>Thermoactinomycetaceae</taxon>
        <taxon>Thermoactinomyces</taxon>
    </lineage>
</organism>
<dbReference type="Pfam" id="PF04014">
    <property type="entry name" value="MazE_antitoxin"/>
    <property type="match status" value="1"/>
</dbReference>
<keyword evidence="6" id="KW-0804">Transcription</keyword>
<dbReference type="SUPFAM" id="SSF89447">
    <property type="entry name" value="AbrB/MazE/MraZ-like"/>
    <property type="match status" value="1"/>
</dbReference>
<proteinExistence type="predicted"/>
<keyword evidence="4 7" id="KW-0238">DNA-binding</keyword>
<dbReference type="Gene3D" id="3.30.450.40">
    <property type="match status" value="1"/>
</dbReference>
<dbReference type="AlphaFoldDB" id="A0A7W1XQ65"/>
<comment type="caution">
    <text evidence="9">The sequence shown here is derived from an EMBL/GenBank/DDBJ whole genome shotgun (WGS) entry which is preliminary data.</text>
</comment>
<reference evidence="9 10" key="1">
    <citation type="submission" date="2020-07" db="EMBL/GenBank/DDBJ databases">
        <title>Thermoactinomyces phylogeny.</title>
        <authorList>
            <person name="Dunlap C."/>
        </authorList>
    </citation>
    <scope>NUCLEOTIDE SEQUENCE [LARGE SCALE GENOMIC DNA]</scope>
    <source>
        <strain evidence="9 10">AMNI-1</strain>
    </source>
</reference>
<dbReference type="GO" id="GO:0003677">
    <property type="term" value="F:DNA binding"/>
    <property type="evidence" value="ECO:0007669"/>
    <property type="project" value="UniProtKB-UniRule"/>
</dbReference>
<keyword evidence="2" id="KW-0749">Sporulation</keyword>
<dbReference type="PIRSF" id="PIRSF026579">
    <property type="entry name" value="Spore_V_T"/>
    <property type="match status" value="1"/>
</dbReference>
<evidence type="ECO:0000256" key="7">
    <source>
        <dbReference type="PROSITE-ProRule" id="PRU01076"/>
    </source>
</evidence>
<dbReference type="InterPro" id="IPR007159">
    <property type="entry name" value="SpoVT-AbrB_dom"/>
</dbReference>
<dbReference type="NCBIfam" id="TIGR01439">
    <property type="entry name" value="lp_hng_hel_AbrB"/>
    <property type="match status" value="1"/>
</dbReference>
<sequence>MKATGIVRRIDDLGRVVIPKEIRRTLRIREGDPLEIFVDREGEVILKKYSPIGELGDFAQEYAEALYENMLYPTLICDRDSVIAVAGISKKEYMEKSIGDLVESCMDGRRSILETMPGTVEIFRGMQEVYQSYIIVPINAGGDPIGAVIVLNKKEGEKLGELEMKLASTAASFLGKQMEN</sequence>
<dbReference type="PANTHER" id="PTHR36432">
    <property type="match status" value="1"/>
</dbReference>
<dbReference type="Pfam" id="PF15714">
    <property type="entry name" value="SpoVT_C"/>
    <property type="match status" value="1"/>
</dbReference>
<dbReference type="PANTHER" id="PTHR36432:SF1">
    <property type="entry name" value="STAGE V SPORULATION PROTEIN T"/>
    <property type="match status" value="1"/>
</dbReference>
<dbReference type="PROSITE" id="PS51740">
    <property type="entry name" value="SPOVT_ABRB"/>
    <property type="match status" value="1"/>
</dbReference>